<gene>
    <name evidence="5" type="ORF">IWX90DRAFT_506164</name>
</gene>
<accession>A0ABR1XN89</accession>
<dbReference type="PROSITE" id="PS51384">
    <property type="entry name" value="FAD_FR"/>
    <property type="match status" value="1"/>
</dbReference>
<feature type="region of interest" description="Disordered" evidence="3">
    <location>
        <begin position="1"/>
        <end position="21"/>
    </location>
</feature>
<dbReference type="EMBL" id="JBBWUH010000007">
    <property type="protein sequence ID" value="KAK8161506.1"/>
    <property type="molecule type" value="Genomic_DNA"/>
</dbReference>
<dbReference type="InterPro" id="IPR017927">
    <property type="entry name" value="FAD-bd_FR_type"/>
</dbReference>
<dbReference type="InterPro" id="IPR052128">
    <property type="entry name" value="Oxidoreductase_NAD-binding"/>
</dbReference>
<sequence>MSSERAKLSHEERTSAEPRQQGLHLVNIAKIEEINPDIRLLKLSTSLISSNPSQHRHTQDSRTFSCDTNSCTSQFLPGQWLDVFIPGVPKAGGFTITSTPSLAQPATAAARSSPNQHVIAPPPPEVSPPLIELAIQRSANPPAQWIWRAREADRTQLAVRVGGSFVWPPPVPAPKKLLFVAGGVGINPLISIVTHLHETNPLPDLCTRFVYATKAPATGAVLFLDRLLRVAALAPNTFELTLCMTGQAEHVERVEAQVRQAGLRNVEVLRRRVEKRDVLALVGARHEQDSGVVTGNVAAEVMEERRRTVAYVCGPQLMTDEFVEVLEGVEGLEKERVLCEKWW</sequence>
<dbReference type="Proteomes" id="UP001456524">
    <property type="component" value="Unassembled WGS sequence"/>
</dbReference>
<evidence type="ECO:0000256" key="2">
    <source>
        <dbReference type="ARBA" id="ARBA00023027"/>
    </source>
</evidence>
<organism evidence="5 6">
    <name type="scientific">Phyllosticta citrichinensis</name>
    <dbReference type="NCBI Taxonomy" id="1130410"/>
    <lineage>
        <taxon>Eukaryota</taxon>
        <taxon>Fungi</taxon>
        <taxon>Dikarya</taxon>
        <taxon>Ascomycota</taxon>
        <taxon>Pezizomycotina</taxon>
        <taxon>Dothideomycetes</taxon>
        <taxon>Dothideomycetes incertae sedis</taxon>
        <taxon>Botryosphaeriales</taxon>
        <taxon>Phyllostictaceae</taxon>
        <taxon>Phyllosticta</taxon>
    </lineage>
</organism>
<feature type="compositionally biased region" description="Basic and acidic residues" evidence="3">
    <location>
        <begin position="1"/>
        <end position="16"/>
    </location>
</feature>
<keyword evidence="2" id="KW-0520">NAD</keyword>
<proteinExistence type="predicted"/>
<dbReference type="InterPro" id="IPR039261">
    <property type="entry name" value="FNR_nucleotide-bd"/>
</dbReference>
<evidence type="ECO:0000259" key="4">
    <source>
        <dbReference type="PROSITE" id="PS51384"/>
    </source>
</evidence>
<name>A0ABR1XN89_9PEZI</name>
<evidence type="ECO:0000313" key="6">
    <source>
        <dbReference type="Proteomes" id="UP001456524"/>
    </source>
</evidence>
<evidence type="ECO:0000256" key="3">
    <source>
        <dbReference type="SAM" id="MobiDB-lite"/>
    </source>
</evidence>
<dbReference type="PANTHER" id="PTHR46505">
    <property type="entry name" value="OXIDOREDUCTASE NAD-BINDING DOMAIN-CONTAINING PROTEIN 1"/>
    <property type="match status" value="1"/>
</dbReference>
<protein>
    <recommendedName>
        <fullName evidence="4">FAD-binding FR-type domain-containing protein</fullName>
    </recommendedName>
</protein>
<dbReference type="CDD" id="cd00322">
    <property type="entry name" value="FNR_like"/>
    <property type="match status" value="1"/>
</dbReference>
<evidence type="ECO:0000256" key="1">
    <source>
        <dbReference type="ARBA" id="ARBA00023002"/>
    </source>
</evidence>
<feature type="domain" description="FAD-binding FR-type" evidence="4">
    <location>
        <begin position="21"/>
        <end position="168"/>
    </location>
</feature>
<dbReference type="SUPFAM" id="SSF52343">
    <property type="entry name" value="Ferredoxin reductase-like, C-terminal NADP-linked domain"/>
    <property type="match status" value="1"/>
</dbReference>
<keyword evidence="6" id="KW-1185">Reference proteome</keyword>
<reference evidence="5 6" key="1">
    <citation type="journal article" date="2022" name="G3 (Bethesda)">
        <title>Enemy or ally: a genomic approach to elucidate the lifestyle of Phyllosticta citrichinaensis.</title>
        <authorList>
            <person name="Buijs V.A."/>
            <person name="Groenewald J.Z."/>
            <person name="Haridas S."/>
            <person name="LaButti K.M."/>
            <person name="Lipzen A."/>
            <person name="Martin F.M."/>
            <person name="Barry K."/>
            <person name="Grigoriev I.V."/>
            <person name="Crous P.W."/>
            <person name="Seidl M.F."/>
        </authorList>
    </citation>
    <scope>NUCLEOTIDE SEQUENCE [LARGE SCALE GENOMIC DNA]</scope>
    <source>
        <strain evidence="5 6">CBS 129764</strain>
    </source>
</reference>
<evidence type="ECO:0000313" key="5">
    <source>
        <dbReference type="EMBL" id="KAK8161506.1"/>
    </source>
</evidence>
<keyword evidence="1" id="KW-0560">Oxidoreductase</keyword>
<comment type="caution">
    <text evidence="5">The sequence shown here is derived from an EMBL/GenBank/DDBJ whole genome shotgun (WGS) entry which is preliminary data.</text>
</comment>
<dbReference type="Gene3D" id="3.40.50.80">
    <property type="entry name" value="Nucleotide-binding domain of ferredoxin-NADP reductase (FNR) module"/>
    <property type="match status" value="1"/>
</dbReference>
<dbReference type="PANTHER" id="PTHR46505:SF1">
    <property type="entry name" value="OXIDOREDUCTASE NAD-BINDING DOMAIN-CONTAINING PROTEIN 1"/>
    <property type="match status" value="1"/>
</dbReference>